<dbReference type="EMBL" id="CP095354">
    <property type="protein sequence ID" value="XAG79802.1"/>
    <property type="molecule type" value="Genomic_DNA"/>
</dbReference>
<dbReference type="Pfam" id="PF00534">
    <property type="entry name" value="Glycos_transf_1"/>
    <property type="match status" value="1"/>
</dbReference>
<dbReference type="InterPro" id="IPR028098">
    <property type="entry name" value="Glyco_trans_4-like_N"/>
</dbReference>
<dbReference type="InterPro" id="IPR001296">
    <property type="entry name" value="Glyco_trans_1"/>
</dbReference>
<reference evidence="3" key="1">
    <citation type="submission" date="2022-03" db="EMBL/GenBank/DDBJ databases">
        <title>Sea Food Isolates.</title>
        <authorList>
            <person name="Li c."/>
        </authorList>
    </citation>
    <scope>NUCLEOTIDE SEQUENCE</scope>
    <source>
        <strain evidence="3">19NY03SH02</strain>
    </source>
</reference>
<protein>
    <submittedName>
        <fullName evidence="3">Glycosyltransferase family 4 protein</fullName>
    </submittedName>
</protein>
<accession>A0AAU6V0K2</accession>
<dbReference type="GO" id="GO:0016757">
    <property type="term" value="F:glycosyltransferase activity"/>
    <property type="evidence" value="ECO:0007669"/>
    <property type="project" value="InterPro"/>
</dbReference>
<proteinExistence type="predicted"/>
<feature type="domain" description="Glycosyltransferase subfamily 4-like N-terminal" evidence="2">
    <location>
        <begin position="17"/>
        <end position="165"/>
    </location>
</feature>
<dbReference type="PANTHER" id="PTHR12526:SF630">
    <property type="entry name" value="GLYCOSYLTRANSFERASE"/>
    <property type="match status" value="1"/>
</dbReference>
<evidence type="ECO:0000313" key="3">
    <source>
        <dbReference type="EMBL" id="XAG79802.1"/>
    </source>
</evidence>
<sequence length="349" mass="39560">MKILLILPSLESTGPINVAFELVKNLASKRDVEIYILAFRTGERYSDFNQYAVDIKVISRLGLIATVFKGLFNRLGSYDLIHSHCLLPDILNSMLRGRNNVSTIHNFMDKDYLPQYGNLLGGLLFRVHLFSLRRIKSRVSCSVSVGEYLSHRFNLDSRSICNGVQESSNDVKVDVGNKIKFISVGVFNERKNTRVILEAFSKLPKDRFELTLLGDGPLLKELMIKYEKHSNILFVGKSNLVRKYLFNSDVFLSSSNAEGLPMALLEALSEGLTYVVSDIEPHLEVHSLDPSAGQIVSCTADSFYHALEKLTPDIITARKASALKLFELNFSSKKMTDEYFYYYSEILKW</sequence>
<evidence type="ECO:0000259" key="2">
    <source>
        <dbReference type="Pfam" id="PF13439"/>
    </source>
</evidence>
<dbReference type="AlphaFoldDB" id="A0AAU6V0K2"/>
<evidence type="ECO:0000259" key="1">
    <source>
        <dbReference type="Pfam" id="PF00534"/>
    </source>
</evidence>
<feature type="domain" description="Glycosyl transferase family 1" evidence="1">
    <location>
        <begin position="176"/>
        <end position="310"/>
    </location>
</feature>
<name>A0AAU6V0K2_UNCXX</name>
<organism evidence="3">
    <name type="scientific">bacterium 19NY03SH02</name>
    <dbReference type="NCBI Taxonomy" id="2920631"/>
    <lineage>
        <taxon>Bacteria</taxon>
    </lineage>
</organism>
<dbReference type="Gene3D" id="3.40.50.2000">
    <property type="entry name" value="Glycogen Phosphorylase B"/>
    <property type="match status" value="2"/>
</dbReference>
<dbReference type="SUPFAM" id="SSF53756">
    <property type="entry name" value="UDP-Glycosyltransferase/glycogen phosphorylase"/>
    <property type="match status" value="1"/>
</dbReference>
<dbReference type="Pfam" id="PF13439">
    <property type="entry name" value="Glyco_transf_4"/>
    <property type="match status" value="1"/>
</dbReference>
<gene>
    <name evidence="3" type="ORF">MRN14_15205</name>
</gene>
<dbReference type="PANTHER" id="PTHR12526">
    <property type="entry name" value="GLYCOSYLTRANSFERASE"/>
    <property type="match status" value="1"/>
</dbReference>
<dbReference type="CDD" id="cd03801">
    <property type="entry name" value="GT4_PimA-like"/>
    <property type="match status" value="1"/>
</dbReference>